<dbReference type="PROSITE" id="PS50404">
    <property type="entry name" value="GST_NTER"/>
    <property type="match status" value="1"/>
</dbReference>
<dbReference type="CDD" id="cd03177">
    <property type="entry name" value="GST_C_Delta_Epsilon"/>
    <property type="match status" value="1"/>
</dbReference>
<keyword evidence="4" id="KW-0808">Transferase</keyword>
<dbReference type="SUPFAM" id="SSF52833">
    <property type="entry name" value="Thioredoxin-like"/>
    <property type="match status" value="1"/>
</dbReference>
<dbReference type="PANTHER" id="PTHR43969">
    <property type="entry name" value="GLUTATHIONE S TRANSFERASE D10, ISOFORM A-RELATED"/>
    <property type="match status" value="1"/>
</dbReference>
<dbReference type="AlphaFoldDB" id="A0A8F8MYZ6"/>
<reference evidence="4" key="1">
    <citation type="submission" date="2021-03" db="EMBL/GenBank/DDBJ databases">
        <authorList>
            <person name="Li R."/>
            <person name="Gong F."/>
            <person name="Pan H."/>
            <person name="Liang H."/>
            <person name="Miao H."/>
            <person name="Zhao Y."/>
            <person name="Duan L."/>
            <person name="Yang H."/>
            <person name="Wang L."/>
            <person name="Chen S."/>
            <person name="Zhu H."/>
        </authorList>
    </citation>
    <scope>NUCLEOTIDE SEQUENCE</scope>
    <source>
        <strain evidence="4">AglaGSTD4</strain>
    </source>
</reference>
<dbReference type="SFLD" id="SFLDG00358">
    <property type="entry name" value="Main_(cytGST)"/>
    <property type="match status" value="1"/>
</dbReference>
<dbReference type="EMBL" id="MW809385">
    <property type="protein sequence ID" value="QYA72013.1"/>
    <property type="molecule type" value="mRNA"/>
</dbReference>
<dbReference type="InterPro" id="IPR010987">
    <property type="entry name" value="Glutathione-S-Trfase_C-like"/>
</dbReference>
<accession>A0A8F8MYZ6</accession>
<dbReference type="FunFam" id="3.40.30.10:FF:000034">
    <property type="entry name" value="glutathione S-transferase 1"/>
    <property type="match status" value="1"/>
</dbReference>
<dbReference type="SFLD" id="SFLDS00019">
    <property type="entry name" value="Glutathione_Transferase_(cytos"/>
    <property type="match status" value="1"/>
</dbReference>
<dbReference type="InterPro" id="IPR036282">
    <property type="entry name" value="Glutathione-S-Trfase_C_sf"/>
</dbReference>
<dbReference type="CDD" id="cd03045">
    <property type="entry name" value="GST_N_Delta_Epsilon"/>
    <property type="match status" value="1"/>
</dbReference>
<evidence type="ECO:0000313" key="4">
    <source>
        <dbReference type="EMBL" id="QYA72013.1"/>
    </source>
</evidence>
<dbReference type="PANTHER" id="PTHR43969:SF9">
    <property type="entry name" value="GLUTATHIONE S TRANSFERASE D10, ISOFORM A-RELATED"/>
    <property type="match status" value="1"/>
</dbReference>
<feature type="domain" description="GST C-terminal" evidence="3">
    <location>
        <begin position="88"/>
        <end position="212"/>
    </location>
</feature>
<dbReference type="Gene3D" id="1.20.1050.10">
    <property type="match status" value="1"/>
</dbReference>
<dbReference type="PROSITE" id="PS50405">
    <property type="entry name" value="GST_CTER"/>
    <property type="match status" value="1"/>
</dbReference>
<evidence type="ECO:0000259" key="2">
    <source>
        <dbReference type="PROSITE" id="PS50404"/>
    </source>
</evidence>
<comment type="subunit">
    <text evidence="1">Homodimer.</text>
</comment>
<dbReference type="GO" id="GO:0006749">
    <property type="term" value="P:glutathione metabolic process"/>
    <property type="evidence" value="ECO:0007669"/>
    <property type="project" value="TreeGrafter"/>
</dbReference>
<organism evidence="4">
    <name type="scientific">Anoplophora glabripennis</name>
    <name type="common">Asian longhorn beetle</name>
    <name type="synonym">Anoplophora nobilis</name>
    <dbReference type="NCBI Taxonomy" id="217634"/>
    <lineage>
        <taxon>Eukaryota</taxon>
        <taxon>Metazoa</taxon>
        <taxon>Ecdysozoa</taxon>
        <taxon>Arthropoda</taxon>
        <taxon>Hexapoda</taxon>
        <taxon>Insecta</taxon>
        <taxon>Pterygota</taxon>
        <taxon>Neoptera</taxon>
        <taxon>Endopterygota</taxon>
        <taxon>Coleoptera</taxon>
        <taxon>Polyphaga</taxon>
        <taxon>Cucujiformia</taxon>
        <taxon>Chrysomeloidea</taxon>
        <taxon>Cerambycidae</taxon>
        <taxon>Lamiinae</taxon>
        <taxon>Lamiini</taxon>
        <taxon>Anoplophora</taxon>
    </lineage>
</organism>
<dbReference type="Gene3D" id="3.40.30.10">
    <property type="entry name" value="Glutaredoxin"/>
    <property type="match status" value="1"/>
</dbReference>
<dbReference type="InterPro" id="IPR036249">
    <property type="entry name" value="Thioredoxin-like_sf"/>
</dbReference>
<sequence length="217" mass="24538">MTIDLYYSPSGSSCRIVLLAAKSLDVELNLIPVDIMNPESFTPEFIKLNPQHCVPTLNDSGFVIWESKAIITYLQNQYGKNDDLYPKDPKKRATVDQRLFFDTDLYARFHEVYTPKTFAGSPLDPEALANANKALDFLDEFLVKSEYVAGDSLTLADLSLVVQISNLELLGHDMSPYKYINRWYAKVKAIAPGYKEANEDNLVYVKQLIGHFAQADE</sequence>
<dbReference type="Pfam" id="PF13410">
    <property type="entry name" value="GST_C_2"/>
    <property type="match status" value="1"/>
</dbReference>
<dbReference type="InterPro" id="IPR040079">
    <property type="entry name" value="Glutathione_S-Trfase"/>
</dbReference>
<dbReference type="SUPFAM" id="SSF47616">
    <property type="entry name" value="GST C-terminal domain-like"/>
    <property type="match status" value="1"/>
</dbReference>
<evidence type="ECO:0000256" key="1">
    <source>
        <dbReference type="ARBA" id="ARBA00011738"/>
    </source>
</evidence>
<dbReference type="GO" id="GO:0004364">
    <property type="term" value="F:glutathione transferase activity"/>
    <property type="evidence" value="ECO:0007669"/>
    <property type="project" value="TreeGrafter"/>
</dbReference>
<evidence type="ECO:0000259" key="3">
    <source>
        <dbReference type="PROSITE" id="PS50405"/>
    </source>
</evidence>
<feature type="domain" description="GST N-terminal" evidence="2">
    <location>
        <begin position="1"/>
        <end position="82"/>
    </location>
</feature>
<proteinExistence type="evidence at transcript level"/>
<dbReference type="FunFam" id="1.20.1050.10:FF:000007">
    <property type="entry name" value="Glutathione S-transferase 1-1"/>
    <property type="match status" value="1"/>
</dbReference>
<dbReference type="Pfam" id="PF02798">
    <property type="entry name" value="GST_N"/>
    <property type="match status" value="1"/>
</dbReference>
<name>A0A8F8MYZ6_ANOGL</name>
<protein>
    <submittedName>
        <fullName evidence="4">Glutathione S-transferase</fullName>
    </submittedName>
</protein>
<dbReference type="InterPro" id="IPR004045">
    <property type="entry name" value="Glutathione_S-Trfase_N"/>
</dbReference>